<feature type="domain" description="Reverse transcriptase Ty1/copia-type" evidence="1">
    <location>
        <begin position="5"/>
        <end position="82"/>
    </location>
</feature>
<evidence type="ECO:0000259" key="1">
    <source>
        <dbReference type="Pfam" id="PF07727"/>
    </source>
</evidence>
<dbReference type="Proteomes" id="UP000467840">
    <property type="component" value="Chromosome 15"/>
</dbReference>
<dbReference type="EMBL" id="JAAGAX010000005">
    <property type="protein sequence ID" value="KAF2312940.1"/>
    <property type="molecule type" value="Genomic_DNA"/>
</dbReference>
<protein>
    <recommendedName>
        <fullName evidence="1">Reverse transcriptase Ty1/copia-type domain-containing protein</fullName>
    </recommendedName>
</protein>
<evidence type="ECO:0000313" key="3">
    <source>
        <dbReference type="Proteomes" id="UP000467840"/>
    </source>
</evidence>
<dbReference type="InterPro" id="IPR013103">
    <property type="entry name" value="RVT_2"/>
</dbReference>
<reference evidence="2 3" key="1">
    <citation type="journal article" date="2020" name="Mol. Plant">
        <title>The Chromosome-Based Rubber Tree Genome Provides New Insights into Spurge Genome Evolution and Rubber Biosynthesis.</title>
        <authorList>
            <person name="Liu J."/>
            <person name="Shi C."/>
            <person name="Shi C.C."/>
            <person name="Li W."/>
            <person name="Zhang Q.J."/>
            <person name="Zhang Y."/>
            <person name="Li K."/>
            <person name="Lu H.F."/>
            <person name="Shi C."/>
            <person name="Zhu S.T."/>
            <person name="Xiao Z.Y."/>
            <person name="Nan H."/>
            <person name="Yue Y."/>
            <person name="Zhu X.G."/>
            <person name="Wu Y."/>
            <person name="Hong X.N."/>
            <person name="Fan G.Y."/>
            <person name="Tong Y."/>
            <person name="Zhang D."/>
            <person name="Mao C.L."/>
            <person name="Liu Y.L."/>
            <person name="Hao S.J."/>
            <person name="Liu W.Q."/>
            <person name="Lv M.Q."/>
            <person name="Zhang H.B."/>
            <person name="Liu Y."/>
            <person name="Hu-Tang G.R."/>
            <person name="Wang J.P."/>
            <person name="Wang J.H."/>
            <person name="Sun Y.H."/>
            <person name="Ni S.B."/>
            <person name="Chen W.B."/>
            <person name="Zhang X.C."/>
            <person name="Jiao Y.N."/>
            <person name="Eichler E.E."/>
            <person name="Li G.H."/>
            <person name="Liu X."/>
            <person name="Gao L.Z."/>
        </authorList>
    </citation>
    <scope>NUCLEOTIDE SEQUENCE [LARGE SCALE GENOMIC DNA]</scope>
    <source>
        <strain evidence="3">cv. GT1</strain>
        <tissue evidence="2">Leaf</tissue>
    </source>
</reference>
<comment type="caution">
    <text evidence="2">The sequence shown here is derived from an EMBL/GenBank/DDBJ whole genome shotgun (WGS) entry which is preliminary data.</text>
</comment>
<keyword evidence="3" id="KW-1185">Reference proteome</keyword>
<sequence>MFCLAYVDDLILSGSSNQHLQQLILSLARQVMIKDLGPPDYFLGLEVVHTNSGLQLSQTKYIGELLAKAQMSTCNVIATPAVPLEKLHRNTGEPLADPTLYRTLVCGLQYLMLTRPDISFSVHQVSQFLHEPTTEHWKALKRILRYLKSTQDHGLLIQCSSNPQLHVHSDSDWAYDKDDRRSVTALANEMHDSWESAVTREQFLGLINWIEAHSREPASAKIYGSGNDAGLAFVASSGQ</sequence>
<organism evidence="2 3">
    <name type="scientific">Hevea brasiliensis</name>
    <name type="common">Para rubber tree</name>
    <name type="synonym">Siphonia brasiliensis</name>
    <dbReference type="NCBI Taxonomy" id="3981"/>
    <lineage>
        <taxon>Eukaryota</taxon>
        <taxon>Viridiplantae</taxon>
        <taxon>Streptophyta</taxon>
        <taxon>Embryophyta</taxon>
        <taxon>Tracheophyta</taxon>
        <taxon>Spermatophyta</taxon>
        <taxon>Magnoliopsida</taxon>
        <taxon>eudicotyledons</taxon>
        <taxon>Gunneridae</taxon>
        <taxon>Pentapetalae</taxon>
        <taxon>rosids</taxon>
        <taxon>fabids</taxon>
        <taxon>Malpighiales</taxon>
        <taxon>Euphorbiaceae</taxon>
        <taxon>Crotonoideae</taxon>
        <taxon>Micrandreae</taxon>
        <taxon>Hevea</taxon>
    </lineage>
</organism>
<dbReference type="PANTHER" id="PTHR11439">
    <property type="entry name" value="GAG-POL-RELATED RETROTRANSPOSON"/>
    <property type="match status" value="1"/>
</dbReference>
<dbReference type="Pfam" id="PF07727">
    <property type="entry name" value="RVT_2"/>
    <property type="match status" value="1"/>
</dbReference>
<dbReference type="InterPro" id="IPR043502">
    <property type="entry name" value="DNA/RNA_pol_sf"/>
</dbReference>
<gene>
    <name evidence="2" type="ORF">GH714_000834</name>
</gene>
<dbReference type="AlphaFoldDB" id="A0A6A6MGU6"/>
<accession>A0A6A6MGU6</accession>
<name>A0A6A6MGU6_HEVBR</name>
<evidence type="ECO:0000313" key="2">
    <source>
        <dbReference type="EMBL" id="KAF2312940.1"/>
    </source>
</evidence>
<proteinExistence type="predicted"/>
<dbReference type="SUPFAM" id="SSF56672">
    <property type="entry name" value="DNA/RNA polymerases"/>
    <property type="match status" value="1"/>
</dbReference>
<dbReference type="PANTHER" id="PTHR11439:SF467">
    <property type="entry name" value="INTEGRASE CATALYTIC DOMAIN-CONTAINING PROTEIN"/>
    <property type="match status" value="1"/>
</dbReference>